<dbReference type="Gene3D" id="4.10.60.10">
    <property type="entry name" value="Zinc finger, CCHC-type"/>
    <property type="match status" value="1"/>
</dbReference>
<sequence>MDKRIIVVILFIVHVFIDVFLCQLAALPAGFPAGSRDATWDHYGHIYHDTIEYTCRGTSFDNNGNYSKYHNYHYNNYQWNDSRCEQAPNIARAGDLSYAVIPGAQVDLPSFTQHESFSYLLAGEGRPFQASDQLTPLWSGATGGFAPSTLDPGQREATVHQHEVETWMATPGWERPAPAVGLAAAPMRNMSDEQEQMLSCLRMVQEYAEEQRRIKEMKGRRRPPRPTDPLPDMPAELASMQDNLRARQSLGQDYLGDNSQCSFCLMDFGHGEVVTRLTCRHLFHSECLQDYAADGQRRTQEDCIQVQVHLPTGVHYLSSLIGASSTTRRSSSDIAMDARYYHAKTALANGAPALLVDIGAWTNVGGADRGREAAQAALNAGYEPKQTKLDCPLEIQGVGHGTQKGECKATVPVALMTEDGSATMFNYEVPLIDKSPKNGMGHQLPLIVGLRSLKDKRAVLELEDGKEMMTFPGPGGYTIQWSPGTVRIPMEQGLSGHLMVGCSQYDKLPKAKGGVETAAPTLHVVPGSAGDISSMIKGNKINLFISQCPILGFNVPQHKWHSHITQLLNWARLCKQNAVRYLILGFQGRKWDDPQIQSAIADGTLQCSYHRLCYMGIKVDPGEFFDVLTGVELDCAKDQHDTPTGEFNAEGPELHPHKRNQHHTDEPELHPHKRPVADAQPQLADGTDLAADDEQQARNTEAMSREPHQNLDWPERDRNPLTSDEHETSLDHHSTKEHGTQSKPTAQRGEVVDDKTEATLLSALWTAWIGIHGPMEQLVIDGEGGLNSDRAKATLKAEGIELITGAPGQHAHTAERSGQMLRLVIHMIVEQMVKEGITLPIKIVVSQAFFVMNAIYGKNGCTSYQCVYGRQPPMLPPIPGTGSTDSADGRQEQRVRQIAINSFVQASALSQTRRDLSGKSSSSGQGMYQPGDYVDYYRRSADKDTSGWYQDVRHTLHLIFLTQQVHFSDKEDHVRSKMLAIVLTHAEEAGSAPARRIGTATAGWAPARRTTALEVIPEGDSESDTTTETEALAVLHAHFETNSDGKYDDSLREELSKLSVDHPFRDDEFVSILIYVAGPSRKAVVTDQDVLTKDELKKCHKEVGHNSDGELHIMCGKHVDDLKVGGESHMVQKLRSSLEAVFGKLKFSLKTFTNVGIRHVQRDDGTVETDQTEHVNAIQTIPPEVYSGKRGDEKCTEQQMSMLCRQLQAFSDSVFRKEEDKGYGMRGANFLRVGVDPSGAQVCHLIDAQCRSHRRVTRNTFSSELFAGCDAVDDLTSHGLLPHLQYLREMLDMKQLGVLRWADTRDMNSDGHTKGCMPRDAIVLSMDGYFKYDHEYKDFVPKVPNQRDAQRQQQQPTASSATEPQHLSRPSPASFGTDRAGTEPQHFSESASCSSAASSGTDCDEEPQCQASTGTESQYSSCFSPASSGTDVDAEQEHPASNASRTQPGDTEAWRGIFEDTYRKYCPDKLKDIEFLLQKYHGHEKECHQCILVKYAGETRGTKPNHELKDNQCRICHGYGHWGHECPTRKASVGATAKARARPPWYQGR</sequence>
<comment type="caution">
    <text evidence="5">The sequence shown here is derived from an EMBL/GenBank/DDBJ whole genome shotgun (WGS) entry which is preliminary data.</text>
</comment>
<evidence type="ECO:0000313" key="6">
    <source>
        <dbReference type="Proteomes" id="UP001189429"/>
    </source>
</evidence>
<feature type="region of interest" description="Disordered" evidence="2">
    <location>
        <begin position="692"/>
        <end position="753"/>
    </location>
</feature>
<feature type="domain" description="RING-type" evidence="4">
    <location>
        <begin position="261"/>
        <end position="303"/>
    </location>
</feature>
<dbReference type="SUPFAM" id="SSF57756">
    <property type="entry name" value="Retrovirus zinc finger-like domains"/>
    <property type="match status" value="1"/>
</dbReference>
<keyword evidence="1" id="KW-0863">Zinc-finger</keyword>
<dbReference type="SUPFAM" id="SSF57850">
    <property type="entry name" value="RING/U-box"/>
    <property type="match status" value="1"/>
</dbReference>
<dbReference type="EMBL" id="CAUYUJ010018547">
    <property type="protein sequence ID" value="CAK0884433.1"/>
    <property type="molecule type" value="Genomic_DNA"/>
</dbReference>
<keyword evidence="6" id="KW-1185">Reference proteome</keyword>
<proteinExistence type="predicted"/>
<reference evidence="5" key="1">
    <citation type="submission" date="2023-10" db="EMBL/GenBank/DDBJ databases">
        <authorList>
            <person name="Chen Y."/>
            <person name="Shah S."/>
            <person name="Dougan E. K."/>
            <person name="Thang M."/>
            <person name="Chan C."/>
        </authorList>
    </citation>
    <scope>NUCLEOTIDE SEQUENCE [LARGE SCALE GENOMIC DNA]</scope>
</reference>
<dbReference type="Gene3D" id="3.30.40.10">
    <property type="entry name" value="Zinc/RING finger domain, C3HC4 (zinc finger)"/>
    <property type="match status" value="1"/>
</dbReference>
<dbReference type="Proteomes" id="UP001189429">
    <property type="component" value="Unassembled WGS sequence"/>
</dbReference>
<dbReference type="Gene3D" id="3.30.420.10">
    <property type="entry name" value="Ribonuclease H-like superfamily/Ribonuclease H"/>
    <property type="match status" value="1"/>
</dbReference>
<feature type="compositionally biased region" description="Low complexity" evidence="2">
    <location>
        <begin position="1388"/>
        <end position="1399"/>
    </location>
</feature>
<name>A0ABN9WF67_9DINO</name>
<dbReference type="Pfam" id="PF17123">
    <property type="entry name" value="zf-RING_11"/>
    <property type="match status" value="1"/>
</dbReference>
<feature type="compositionally biased region" description="Basic and acidic residues" evidence="2">
    <location>
        <begin position="703"/>
        <end position="740"/>
    </location>
</feature>
<dbReference type="InterPro" id="IPR001841">
    <property type="entry name" value="Znf_RING"/>
</dbReference>
<keyword evidence="1" id="KW-0862">Zinc</keyword>
<evidence type="ECO:0000256" key="2">
    <source>
        <dbReference type="SAM" id="MobiDB-lite"/>
    </source>
</evidence>
<evidence type="ECO:0000259" key="4">
    <source>
        <dbReference type="PROSITE" id="PS50089"/>
    </source>
</evidence>
<keyword evidence="3" id="KW-0812">Transmembrane</keyword>
<feature type="region of interest" description="Disordered" evidence="2">
    <location>
        <begin position="639"/>
        <end position="673"/>
    </location>
</feature>
<keyword evidence="1" id="KW-0479">Metal-binding</keyword>
<feature type="transmembrane region" description="Helical" evidence="3">
    <location>
        <begin position="7"/>
        <end position="27"/>
    </location>
</feature>
<dbReference type="InterPro" id="IPR036875">
    <property type="entry name" value="Znf_CCHC_sf"/>
</dbReference>
<evidence type="ECO:0000256" key="1">
    <source>
        <dbReference type="PROSITE-ProRule" id="PRU00175"/>
    </source>
</evidence>
<keyword evidence="3" id="KW-0472">Membrane</keyword>
<protein>
    <recommendedName>
        <fullName evidence="4">RING-type domain-containing protein</fullName>
    </recommendedName>
</protein>
<keyword evidence="3" id="KW-1133">Transmembrane helix</keyword>
<feature type="compositionally biased region" description="Polar residues" evidence="2">
    <location>
        <begin position="1356"/>
        <end position="1365"/>
    </location>
</feature>
<dbReference type="InterPro" id="IPR013083">
    <property type="entry name" value="Znf_RING/FYVE/PHD"/>
</dbReference>
<evidence type="ECO:0000256" key="3">
    <source>
        <dbReference type="SAM" id="Phobius"/>
    </source>
</evidence>
<dbReference type="InterPro" id="IPR036397">
    <property type="entry name" value="RNaseH_sf"/>
</dbReference>
<feature type="region of interest" description="Disordered" evidence="2">
    <location>
        <begin position="215"/>
        <end position="235"/>
    </location>
</feature>
<dbReference type="PROSITE" id="PS50089">
    <property type="entry name" value="ZF_RING_2"/>
    <property type="match status" value="1"/>
</dbReference>
<evidence type="ECO:0000313" key="5">
    <source>
        <dbReference type="EMBL" id="CAK0884433.1"/>
    </source>
</evidence>
<accession>A0ABN9WF67</accession>
<organism evidence="5 6">
    <name type="scientific">Prorocentrum cordatum</name>
    <dbReference type="NCBI Taxonomy" id="2364126"/>
    <lineage>
        <taxon>Eukaryota</taxon>
        <taxon>Sar</taxon>
        <taxon>Alveolata</taxon>
        <taxon>Dinophyceae</taxon>
        <taxon>Prorocentrales</taxon>
        <taxon>Prorocentraceae</taxon>
        <taxon>Prorocentrum</taxon>
    </lineage>
</organism>
<feature type="compositionally biased region" description="Polar residues" evidence="2">
    <location>
        <begin position="1409"/>
        <end position="1430"/>
    </location>
</feature>
<gene>
    <name evidence="5" type="ORF">PCOR1329_LOCUS66385</name>
</gene>
<feature type="compositionally biased region" description="Polar residues" evidence="2">
    <location>
        <begin position="1439"/>
        <end position="1449"/>
    </location>
</feature>
<feature type="region of interest" description="Disordered" evidence="2">
    <location>
        <begin position="1345"/>
        <end position="1452"/>
    </location>
</feature>